<gene>
    <name evidence="2" type="ORF">FFV09_16770</name>
</gene>
<feature type="domain" description="Thioredoxin" evidence="1">
    <location>
        <begin position="22"/>
        <end position="85"/>
    </location>
</feature>
<dbReference type="Pfam" id="PF00085">
    <property type="entry name" value="Thioredoxin"/>
    <property type="match status" value="1"/>
</dbReference>
<sequence length="111" mass="12680">MKKGHDLHTARAMDEFVGQPGLRFLYVSAPDCSTCRALLPKLQELLGDYPAIEFAHVDAAEVEEVAERFLILAAPILLLLIDGREYLREDRFVRFGPLRERLDRIHELYAG</sequence>
<organism evidence="2 3">
    <name type="scientific">Saccharibacillus brassicae</name>
    <dbReference type="NCBI Taxonomy" id="2583377"/>
    <lineage>
        <taxon>Bacteria</taxon>
        <taxon>Bacillati</taxon>
        <taxon>Bacillota</taxon>
        <taxon>Bacilli</taxon>
        <taxon>Bacillales</taxon>
        <taxon>Paenibacillaceae</taxon>
        <taxon>Saccharibacillus</taxon>
    </lineage>
</organism>
<dbReference type="CDD" id="cd02947">
    <property type="entry name" value="TRX_family"/>
    <property type="match status" value="1"/>
</dbReference>
<evidence type="ECO:0000259" key="1">
    <source>
        <dbReference type="Pfam" id="PF00085"/>
    </source>
</evidence>
<dbReference type="InterPro" id="IPR013766">
    <property type="entry name" value="Thioredoxin_domain"/>
</dbReference>
<dbReference type="Gene3D" id="3.40.30.10">
    <property type="entry name" value="Glutaredoxin"/>
    <property type="match status" value="1"/>
</dbReference>
<dbReference type="KEGG" id="saca:FFV09_16770"/>
<evidence type="ECO:0000313" key="2">
    <source>
        <dbReference type="EMBL" id="QDH22351.1"/>
    </source>
</evidence>
<dbReference type="InterPro" id="IPR036249">
    <property type="entry name" value="Thioredoxin-like_sf"/>
</dbReference>
<name>A0A4Y6V168_SACBS</name>
<dbReference type="Proteomes" id="UP000316968">
    <property type="component" value="Chromosome"/>
</dbReference>
<keyword evidence="3" id="KW-1185">Reference proteome</keyword>
<dbReference type="SUPFAM" id="SSF52833">
    <property type="entry name" value="Thioredoxin-like"/>
    <property type="match status" value="1"/>
</dbReference>
<dbReference type="RefSeq" id="WP_141448895.1">
    <property type="nucleotide sequence ID" value="NZ_CP041217.1"/>
</dbReference>
<protein>
    <submittedName>
        <fullName evidence="2">Thioredoxin family protein</fullName>
    </submittedName>
</protein>
<dbReference type="AlphaFoldDB" id="A0A4Y6V168"/>
<reference evidence="2 3" key="1">
    <citation type="submission" date="2019-06" db="EMBL/GenBank/DDBJ databases">
        <title>Saccharibacillus brassicae sp. nov., an endophytic bacterium isolated from Chinese cabbage seeds (Brassica pekinensis).</title>
        <authorList>
            <person name="Jiang L."/>
            <person name="Lee J."/>
            <person name="Kim S.W."/>
        </authorList>
    </citation>
    <scope>NUCLEOTIDE SEQUENCE [LARGE SCALE GENOMIC DNA]</scope>
    <source>
        <strain evidence="3">KCTC 43072 / ATSA2</strain>
    </source>
</reference>
<dbReference type="EMBL" id="CP041217">
    <property type="protein sequence ID" value="QDH22351.1"/>
    <property type="molecule type" value="Genomic_DNA"/>
</dbReference>
<accession>A0A4Y6V168</accession>
<evidence type="ECO:0000313" key="3">
    <source>
        <dbReference type="Proteomes" id="UP000316968"/>
    </source>
</evidence>
<proteinExistence type="predicted"/>
<dbReference type="OrthoDB" id="411356at2"/>